<dbReference type="InterPro" id="IPR000183">
    <property type="entry name" value="Orn/DAP/Arg_de-COase"/>
</dbReference>
<gene>
    <name evidence="7" type="ORF">EOE67_08885</name>
</gene>
<evidence type="ECO:0000259" key="6">
    <source>
        <dbReference type="Pfam" id="PF02784"/>
    </source>
</evidence>
<evidence type="ECO:0000259" key="5">
    <source>
        <dbReference type="Pfam" id="PF00278"/>
    </source>
</evidence>
<dbReference type="PRINTS" id="PR01179">
    <property type="entry name" value="ODADCRBXLASE"/>
</dbReference>
<feature type="domain" description="Orn/DAP/Arg decarboxylase 2 N-terminal" evidence="6">
    <location>
        <begin position="67"/>
        <end position="315"/>
    </location>
</feature>
<dbReference type="SUPFAM" id="SSF50621">
    <property type="entry name" value="Alanine racemase C-terminal domain-like"/>
    <property type="match status" value="1"/>
</dbReference>
<dbReference type="NCBIfam" id="TIGR03099">
    <property type="entry name" value="dCO2ase_PEP1"/>
    <property type="match status" value="1"/>
</dbReference>
<dbReference type="Gene3D" id="3.20.20.10">
    <property type="entry name" value="Alanine racemase"/>
    <property type="match status" value="1"/>
</dbReference>
<organism evidence="7 8">
    <name type="scientific">Rheinheimera riviphila</name>
    <dbReference type="NCBI Taxonomy" id="1834037"/>
    <lineage>
        <taxon>Bacteria</taxon>
        <taxon>Pseudomonadati</taxon>
        <taxon>Pseudomonadota</taxon>
        <taxon>Gammaproteobacteria</taxon>
        <taxon>Chromatiales</taxon>
        <taxon>Chromatiaceae</taxon>
        <taxon>Rheinheimera</taxon>
    </lineage>
</organism>
<comment type="cofactor">
    <cofactor evidence="1 3">
        <name>pyridoxal 5'-phosphate</name>
        <dbReference type="ChEBI" id="CHEBI:597326"/>
    </cofactor>
</comment>
<dbReference type="InterPro" id="IPR009006">
    <property type="entry name" value="Ala_racemase/Decarboxylase_C"/>
</dbReference>
<dbReference type="Gene3D" id="2.40.37.10">
    <property type="entry name" value="Lyase, Ornithine Decarboxylase, Chain A, domain 1"/>
    <property type="match status" value="1"/>
</dbReference>
<evidence type="ECO:0000256" key="1">
    <source>
        <dbReference type="ARBA" id="ARBA00001933"/>
    </source>
</evidence>
<feature type="domain" description="Orn/DAP/Arg decarboxylase 2 C-terminal" evidence="5">
    <location>
        <begin position="62"/>
        <end position="410"/>
    </location>
</feature>
<keyword evidence="2 3" id="KW-0663">Pyridoxal phosphate</keyword>
<dbReference type="Proteomes" id="UP000283077">
    <property type="component" value="Unassembled WGS sequence"/>
</dbReference>
<comment type="similarity">
    <text evidence="4">Belongs to the Orn/Lys/Arg decarboxylase class-II family.</text>
</comment>
<keyword evidence="8" id="KW-1185">Reference proteome</keyword>
<dbReference type="RefSeq" id="WP_127698750.1">
    <property type="nucleotide sequence ID" value="NZ_SACS01000008.1"/>
</dbReference>
<feature type="active site" description="Proton donor" evidence="3">
    <location>
        <position position="383"/>
    </location>
</feature>
<evidence type="ECO:0000256" key="2">
    <source>
        <dbReference type="ARBA" id="ARBA00022898"/>
    </source>
</evidence>
<dbReference type="PANTHER" id="PTHR43727">
    <property type="entry name" value="DIAMINOPIMELATE DECARBOXYLASE"/>
    <property type="match status" value="1"/>
</dbReference>
<dbReference type="SUPFAM" id="SSF51419">
    <property type="entry name" value="PLP-binding barrel"/>
    <property type="match status" value="1"/>
</dbReference>
<dbReference type="OrthoDB" id="9802147at2"/>
<dbReference type="GO" id="GO:0008836">
    <property type="term" value="F:diaminopimelate decarboxylase activity"/>
    <property type="evidence" value="ECO:0007669"/>
    <property type="project" value="TreeGrafter"/>
</dbReference>
<name>A0A437QSW7_9GAMM</name>
<dbReference type="InterPro" id="IPR022644">
    <property type="entry name" value="De-COase2_N"/>
</dbReference>
<feature type="modified residue" description="N6-(pyridoxal phosphate)lysine" evidence="3">
    <location>
        <position position="91"/>
    </location>
</feature>
<dbReference type="InterPro" id="IPR017530">
    <property type="entry name" value="DCO2ase_PEP1"/>
</dbReference>
<proteinExistence type="inferred from homology"/>
<evidence type="ECO:0000256" key="4">
    <source>
        <dbReference type="RuleBase" id="RU003737"/>
    </source>
</evidence>
<dbReference type="EMBL" id="SACS01000008">
    <property type="protein sequence ID" value="RVU37595.1"/>
    <property type="molecule type" value="Genomic_DNA"/>
</dbReference>
<reference evidence="7 8" key="1">
    <citation type="submission" date="2019-01" db="EMBL/GenBank/DDBJ databases">
        <authorList>
            <person name="Chen W.-M."/>
        </authorList>
    </citation>
    <scope>NUCLEOTIDE SEQUENCE [LARGE SCALE GENOMIC DNA]</scope>
    <source>
        <strain evidence="7 8">KYPC3</strain>
    </source>
</reference>
<dbReference type="GO" id="GO:0009089">
    <property type="term" value="P:lysine biosynthetic process via diaminopimelate"/>
    <property type="evidence" value="ECO:0007669"/>
    <property type="project" value="TreeGrafter"/>
</dbReference>
<dbReference type="InterPro" id="IPR029066">
    <property type="entry name" value="PLP-binding_barrel"/>
</dbReference>
<protein>
    <submittedName>
        <fullName evidence="7">Pyridoxal-dependent decarboxylase, exosortase A system-associated</fullName>
    </submittedName>
</protein>
<comment type="caution">
    <text evidence="7">The sequence shown here is derived from an EMBL/GenBank/DDBJ whole genome shotgun (WGS) entry which is preliminary data.</text>
</comment>
<dbReference type="AlphaFoldDB" id="A0A437QSW7"/>
<dbReference type="Pfam" id="PF00278">
    <property type="entry name" value="Orn_DAP_Arg_deC"/>
    <property type="match status" value="1"/>
</dbReference>
<dbReference type="Pfam" id="PF02784">
    <property type="entry name" value="Orn_Arg_deC_N"/>
    <property type="match status" value="1"/>
</dbReference>
<dbReference type="PANTHER" id="PTHR43727:SF2">
    <property type="entry name" value="GROUP IV DECARBOXYLASE"/>
    <property type="match status" value="1"/>
</dbReference>
<evidence type="ECO:0000256" key="3">
    <source>
        <dbReference type="PIRSR" id="PIRSR600183-50"/>
    </source>
</evidence>
<evidence type="ECO:0000313" key="7">
    <source>
        <dbReference type="EMBL" id="RVU37595.1"/>
    </source>
</evidence>
<accession>A0A437QSW7</accession>
<dbReference type="InterPro" id="IPR022643">
    <property type="entry name" value="De-COase2_C"/>
</dbReference>
<evidence type="ECO:0000313" key="8">
    <source>
        <dbReference type="Proteomes" id="UP000283077"/>
    </source>
</evidence>
<sequence length="432" mass="46293">MTTPKPADLQFAPTPEPLSPLLATQPQLAVPLSYLQTVAGTLQIGGKSMQQIADVLGQQRFYAYDRQAITQKIRQLRSKMPAQLKLHYAIKANPYLPVVQHVGTLVDGFDVASQGELLLALQTGMSAAKISFAGPGKTDAELRAALTAGCCVHIESVGELHRLCAIASQCGQIATIALRVNPEFELKAAGMKMAGGAKAFGIDQQQVLALLPKLSAMPVQLVGFHLYCGSQNLQADAILQTQQQIMQLLLQLLPLCPTALQFVNLGGGLGVPYYSSDRAVDLDKLAEGWAELFEKLPAELQQLEFILELGRYLVAEAGVYACKVVDIKQSHGQTFVVCNGGMHHHLANSGNFGQVIRRNYPVAFADKLDQPLVAAVQVVGPLCTPLDVLADKIQLPKAEVGDWFVVLQSGAYGATASPQAFLGHGVVAEILL</sequence>